<gene>
    <name evidence="2" type="ORF">QTP81_15530</name>
</gene>
<name>A0ABT7T0P3_9ALTE</name>
<accession>A0ABT7T0P3</accession>
<evidence type="ECO:0000313" key="2">
    <source>
        <dbReference type="EMBL" id="MDM7862014.1"/>
    </source>
</evidence>
<proteinExistence type="predicted"/>
<keyword evidence="3" id="KW-1185">Reference proteome</keyword>
<dbReference type="RefSeq" id="WP_289366759.1">
    <property type="nucleotide sequence ID" value="NZ_JAUCBP010000013.1"/>
</dbReference>
<keyword evidence="1" id="KW-1133">Transmembrane helix</keyword>
<evidence type="ECO:0000256" key="1">
    <source>
        <dbReference type="SAM" id="Phobius"/>
    </source>
</evidence>
<keyword evidence="1" id="KW-0472">Membrane</keyword>
<reference evidence="2 3" key="1">
    <citation type="submission" date="2023-06" db="EMBL/GenBank/DDBJ databases">
        <title>Alteromonas sp. ASW11-36 isolated from intertidal sand.</title>
        <authorList>
            <person name="Li Y."/>
        </authorList>
    </citation>
    <scope>NUCLEOTIDE SEQUENCE [LARGE SCALE GENOMIC DNA]</scope>
    <source>
        <strain evidence="2 3">ASW11-36</strain>
    </source>
</reference>
<organism evidence="2 3">
    <name type="scientific">Alteromonas arenosi</name>
    <dbReference type="NCBI Taxonomy" id="3055817"/>
    <lineage>
        <taxon>Bacteria</taxon>
        <taxon>Pseudomonadati</taxon>
        <taxon>Pseudomonadota</taxon>
        <taxon>Gammaproteobacteria</taxon>
        <taxon>Alteromonadales</taxon>
        <taxon>Alteromonadaceae</taxon>
        <taxon>Alteromonas/Salinimonas group</taxon>
        <taxon>Alteromonas</taxon>
    </lineage>
</organism>
<sequence length="95" mass="11023">MSQYFSLKQYLFRRALPSQLVILILLSVLLSALFYIYSKPQIDQRHQNNAEHLVASVESGVGDIIEQLNNLAANDFVTNSLIDKRQQQYYLPLFF</sequence>
<evidence type="ECO:0000313" key="3">
    <source>
        <dbReference type="Proteomes" id="UP001234343"/>
    </source>
</evidence>
<dbReference type="Proteomes" id="UP001234343">
    <property type="component" value="Unassembled WGS sequence"/>
</dbReference>
<comment type="caution">
    <text evidence="2">The sequence shown here is derived from an EMBL/GenBank/DDBJ whole genome shotgun (WGS) entry which is preliminary data.</text>
</comment>
<feature type="transmembrane region" description="Helical" evidence="1">
    <location>
        <begin position="20"/>
        <end position="37"/>
    </location>
</feature>
<protein>
    <submittedName>
        <fullName evidence="2">Uncharacterized protein</fullName>
    </submittedName>
</protein>
<dbReference type="EMBL" id="JAUCBP010000013">
    <property type="protein sequence ID" value="MDM7862014.1"/>
    <property type="molecule type" value="Genomic_DNA"/>
</dbReference>
<keyword evidence="1" id="KW-0812">Transmembrane</keyword>